<dbReference type="CDD" id="cd07477">
    <property type="entry name" value="Peptidases_S8_Subtilisin_subset"/>
    <property type="match status" value="1"/>
</dbReference>
<dbReference type="RefSeq" id="WP_069701108.1">
    <property type="nucleotide sequence ID" value="NZ_MJAT01000003.1"/>
</dbReference>
<dbReference type="PROSITE" id="PS00137">
    <property type="entry name" value="SUBTILASE_HIS"/>
    <property type="match status" value="1"/>
</dbReference>
<dbReference type="AlphaFoldDB" id="A0A1E5L994"/>
<evidence type="ECO:0000256" key="5">
    <source>
        <dbReference type="ARBA" id="ARBA00022825"/>
    </source>
</evidence>
<dbReference type="InterPro" id="IPR001119">
    <property type="entry name" value="SLH_dom"/>
</dbReference>
<dbReference type="GO" id="GO:0006508">
    <property type="term" value="P:proteolysis"/>
    <property type="evidence" value="ECO:0007669"/>
    <property type="project" value="UniProtKB-KW"/>
</dbReference>
<dbReference type="InterPro" id="IPR023828">
    <property type="entry name" value="Peptidase_S8_Ser-AS"/>
</dbReference>
<dbReference type="Gene3D" id="3.30.70.80">
    <property type="entry name" value="Peptidase S8 propeptide/proteinase inhibitor I9"/>
    <property type="match status" value="1"/>
</dbReference>
<sequence>MINKRFGCMLLVCLLFSQLFIVSYTNAQLIVDEWQSETDDENKSKYMVFFHEEIHHRVLEMLGVEIIYQSENLPVVTVLASAQAIQEIQKDLRVAYIEKDQRVQVSYEITNFSEEVIIGNQQQVNWGTDRLHAKNAWDKKLYGIGVKVAVLDTGIASHRDLKIAGGKSFVAYTKSYQDDNGHGTHVAGVIAGQHSKVLGVAPQASLYAVKVLDRKGFGDLSDIIAGVDWSISNKMDIVNLSLGSIDTSQTLEKLFEKGATEGIVFVAAAGNDGASIDDNVVYPASSEHVIAVAATTILDNRATFSAQGKQVEIAAPGNKITSTFLNNRYVQANGTSMATPHVTGVLALWKQQKPLATPQELRNLLAQHTIDLGVPGRDRSFGHGIVQVPFFDTPRIQYFSYLRAPFSPEQGSIDYYISPTTKQQLESGSFKHVTIQVGPTDPTGKSEERFFEFKSSSHTSYKPTDISNHWAYAQLRDFLHADLVKGYKGLEGQNFVAPNQSITRAEFTAIIVRALNLHSNGSGKNFRDVKVTDWHYEPIQIASQYGIVHGITESTFEPSRPITRAEIAVMIVRAYGASVSFEGVQKLLTDIDTHWGHNEISKATQGGLIHGYPDFTFRPDDHSTRAEAIAMVHRALTQEQTSLASKADIINTVLQYERQRMLLYAQSQTTGLVAVNAEYATGYYLGLVDALDSSLGYWHTTAKPVLAEDGKALNIVVQDITLQSNRMTKVQVEISMNLEFEQFSEPEQYWKHGTFSLRKMPDGSWKIFDYISNE</sequence>
<feature type="domain" description="SLH" evidence="9">
    <location>
        <begin position="587"/>
        <end position="646"/>
    </location>
</feature>
<dbReference type="EMBL" id="MJAT01000003">
    <property type="protein sequence ID" value="OEH86513.1"/>
    <property type="molecule type" value="Genomic_DNA"/>
</dbReference>
<dbReference type="InterPro" id="IPR023827">
    <property type="entry name" value="Peptidase_S8_Asp-AS"/>
</dbReference>
<dbReference type="InterPro" id="IPR022398">
    <property type="entry name" value="Peptidase_S8_His-AS"/>
</dbReference>
<evidence type="ECO:0000313" key="10">
    <source>
        <dbReference type="EMBL" id="OEH86513.1"/>
    </source>
</evidence>
<accession>A0A1E5L994</accession>
<dbReference type="PRINTS" id="PR00723">
    <property type="entry name" value="SUBTILISIN"/>
</dbReference>
<evidence type="ECO:0000256" key="4">
    <source>
        <dbReference type="ARBA" id="ARBA00022801"/>
    </source>
</evidence>
<evidence type="ECO:0000256" key="1">
    <source>
        <dbReference type="ARBA" id="ARBA00011073"/>
    </source>
</evidence>
<dbReference type="PROSITE" id="PS00136">
    <property type="entry name" value="SUBTILASE_ASP"/>
    <property type="match status" value="1"/>
</dbReference>
<comment type="similarity">
    <text evidence="1 6 7">Belongs to the peptidase S8 family.</text>
</comment>
<dbReference type="PROSITE" id="PS51272">
    <property type="entry name" value="SLH"/>
    <property type="match status" value="3"/>
</dbReference>
<dbReference type="InterPro" id="IPR000209">
    <property type="entry name" value="Peptidase_S8/S53_dom"/>
</dbReference>
<dbReference type="InterPro" id="IPR034202">
    <property type="entry name" value="Subtilisin_Carlsberg-like"/>
</dbReference>
<keyword evidence="8" id="KW-0732">Signal</keyword>
<evidence type="ECO:0000256" key="7">
    <source>
        <dbReference type="RuleBase" id="RU003355"/>
    </source>
</evidence>
<evidence type="ECO:0000313" key="11">
    <source>
        <dbReference type="Proteomes" id="UP000095255"/>
    </source>
</evidence>
<protein>
    <recommendedName>
        <fullName evidence="9">SLH domain-containing protein</fullName>
    </recommendedName>
</protein>
<keyword evidence="3" id="KW-0479">Metal-binding</keyword>
<dbReference type="InterPro" id="IPR015500">
    <property type="entry name" value="Peptidase_S8_subtilisin-rel"/>
</dbReference>
<evidence type="ECO:0000256" key="2">
    <source>
        <dbReference type="ARBA" id="ARBA00022670"/>
    </source>
</evidence>
<feature type="domain" description="SLH" evidence="9">
    <location>
        <begin position="458"/>
        <end position="521"/>
    </location>
</feature>
<evidence type="ECO:0000259" key="9">
    <source>
        <dbReference type="PROSITE" id="PS51272"/>
    </source>
</evidence>
<dbReference type="STRING" id="1390249.BHU72_12945"/>
<keyword evidence="4 6" id="KW-0378">Hydrolase</keyword>
<feature type="active site" description="Charge relay system" evidence="6">
    <location>
        <position position="152"/>
    </location>
</feature>
<dbReference type="GO" id="GO:0046872">
    <property type="term" value="F:metal ion binding"/>
    <property type="evidence" value="ECO:0007669"/>
    <property type="project" value="UniProtKB-KW"/>
</dbReference>
<dbReference type="InterPro" id="IPR037045">
    <property type="entry name" value="S8pro/Inhibitor_I9_sf"/>
</dbReference>
<feature type="active site" description="Charge relay system" evidence="6">
    <location>
        <position position="336"/>
    </location>
</feature>
<keyword evidence="11" id="KW-1185">Reference proteome</keyword>
<organism evidence="10 11">
    <name type="scientific">Desulfuribacillus stibiiarsenatis</name>
    <dbReference type="NCBI Taxonomy" id="1390249"/>
    <lineage>
        <taxon>Bacteria</taxon>
        <taxon>Bacillati</taxon>
        <taxon>Bacillota</taxon>
        <taxon>Desulfuribacillia</taxon>
        <taxon>Desulfuribacillales</taxon>
        <taxon>Desulfuribacillaceae</taxon>
        <taxon>Desulfuribacillus</taxon>
    </lineage>
</organism>
<gene>
    <name evidence="10" type="ORF">BHU72_12945</name>
</gene>
<dbReference type="InterPro" id="IPR036852">
    <property type="entry name" value="Peptidase_S8/S53_dom_sf"/>
</dbReference>
<dbReference type="Pfam" id="PF00082">
    <property type="entry name" value="Peptidase_S8"/>
    <property type="match status" value="1"/>
</dbReference>
<feature type="active site" description="Charge relay system" evidence="6">
    <location>
        <position position="182"/>
    </location>
</feature>
<dbReference type="SUPFAM" id="SSF52743">
    <property type="entry name" value="Subtilisin-like"/>
    <property type="match status" value="1"/>
</dbReference>
<feature type="signal peptide" evidence="8">
    <location>
        <begin position="1"/>
        <end position="27"/>
    </location>
</feature>
<dbReference type="Proteomes" id="UP000095255">
    <property type="component" value="Unassembled WGS sequence"/>
</dbReference>
<proteinExistence type="inferred from homology"/>
<comment type="caution">
    <text evidence="10">The sequence shown here is derived from an EMBL/GenBank/DDBJ whole genome shotgun (WGS) entry which is preliminary data.</text>
</comment>
<dbReference type="Gene3D" id="3.40.50.200">
    <property type="entry name" value="Peptidase S8/S53 domain"/>
    <property type="match status" value="1"/>
</dbReference>
<dbReference type="PROSITE" id="PS00138">
    <property type="entry name" value="SUBTILASE_SER"/>
    <property type="match status" value="1"/>
</dbReference>
<dbReference type="PANTHER" id="PTHR43806">
    <property type="entry name" value="PEPTIDASE S8"/>
    <property type="match status" value="1"/>
</dbReference>
<reference evidence="10 11" key="1">
    <citation type="submission" date="2016-09" db="EMBL/GenBank/DDBJ databases">
        <title>Desulfuribacillus arsenicus sp. nov., an obligately anaerobic, dissimilatory arsenic- and antimonate-reducing bacterium isolated from anoxic sediments.</title>
        <authorList>
            <person name="Abin C.A."/>
            <person name="Hollibaugh J.T."/>
        </authorList>
    </citation>
    <scope>NUCLEOTIDE SEQUENCE [LARGE SCALE GENOMIC DNA]</scope>
    <source>
        <strain evidence="10 11">MLFW-2</strain>
    </source>
</reference>
<dbReference type="PANTHER" id="PTHR43806:SF11">
    <property type="entry name" value="CEREVISIN-RELATED"/>
    <property type="match status" value="1"/>
</dbReference>
<name>A0A1E5L994_9FIRM</name>
<keyword evidence="5 6" id="KW-0720">Serine protease</keyword>
<dbReference type="Pfam" id="PF00395">
    <property type="entry name" value="SLH"/>
    <property type="match status" value="2"/>
</dbReference>
<feature type="chain" id="PRO_5039233729" description="SLH domain-containing protein" evidence="8">
    <location>
        <begin position="28"/>
        <end position="774"/>
    </location>
</feature>
<feature type="domain" description="SLH" evidence="9">
    <location>
        <begin position="522"/>
        <end position="585"/>
    </location>
</feature>
<dbReference type="InterPro" id="IPR050131">
    <property type="entry name" value="Peptidase_S8_subtilisin-like"/>
</dbReference>
<keyword evidence="2 6" id="KW-0645">Protease</keyword>
<dbReference type="GO" id="GO:0004252">
    <property type="term" value="F:serine-type endopeptidase activity"/>
    <property type="evidence" value="ECO:0007669"/>
    <property type="project" value="UniProtKB-UniRule"/>
</dbReference>
<evidence type="ECO:0000256" key="3">
    <source>
        <dbReference type="ARBA" id="ARBA00022723"/>
    </source>
</evidence>
<evidence type="ECO:0000256" key="6">
    <source>
        <dbReference type="PROSITE-ProRule" id="PRU01240"/>
    </source>
</evidence>
<dbReference type="PROSITE" id="PS51892">
    <property type="entry name" value="SUBTILASE"/>
    <property type="match status" value="1"/>
</dbReference>
<evidence type="ECO:0000256" key="8">
    <source>
        <dbReference type="SAM" id="SignalP"/>
    </source>
</evidence>